<dbReference type="RefSeq" id="WP_166094720.1">
    <property type="nucleotide sequence ID" value="NZ_CP049871.1"/>
</dbReference>
<proteinExistence type="predicted"/>
<organism evidence="1 2">
    <name type="scientific">Sphingomonas sinipercae</name>
    <dbReference type="NCBI Taxonomy" id="2714944"/>
    <lineage>
        <taxon>Bacteria</taxon>
        <taxon>Pseudomonadati</taxon>
        <taxon>Pseudomonadota</taxon>
        <taxon>Alphaproteobacteria</taxon>
        <taxon>Sphingomonadales</taxon>
        <taxon>Sphingomonadaceae</taxon>
        <taxon>Sphingomonas</taxon>
    </lineage>
</organism>
<reference evidence="1 2" key="1">
    <citation type="submission" date="2020-03" db="EMBL/GenBank/DDBJ databases">
        <title>Sphingomonas sp. nov., isolated from fish.</title>
        <authorList>
            <person name="Hyun D.-W."/>
            <person name="Bae J.-W."/>
        </authorList>
    </citation>
    <scope>NUCLEOTIDE SEQUENCE [LARGE SCALE GENOMIC DNA]</scope>
    <source>
        <strain evidence="1 2">HDW15C</strain>
    </source>
</reference>
<gene>
    <name evidence="1" type="ORF">G7078_07795</name>
</gene>
<keyword evidence="2" id="KW-1185">Reference proteome</keyword>
<evidence type="ECO:0000313" key="2">
    <source>
        <dbReference type="Proteomes" id="UP000502502"/>
    </source>
</evidence>
<accession>A0A6G7ZNY3</accession>
<protein>
    <submittedName>
        <fullName evidence="1">Uncharacterized protein</fullName>
    </submittedName>
</protein>
<sequence>MKTAILLAGLLLQPAPEVTLQNLDPHCYREVIRTAPTELTANVAPGLSAIYTLRICYEAGTGFGPWRGVSVGIPDEPGKDNPEIKLTALCQLVTGSNLWAWYKTPPDLGALDFTFVDICVLNVTVTRKARG</sequence>
<dbReference type="AlphaFoldDB" id="A0A6G7ZNY3"/>
<name>A0A6G7ZNY3_9SPHN</name>
<dbReference type="KEGG" id="ssin:G7078_07795"/>
<dbReference type="Proteomes" id="UP000502502">
    <property type="component" value="Chromosome"/>
</dbReference>
<evidence type="ECO:0000313" key="1">
    <source>
        <dbReference type="EMBL" id="QIL02694.1"/>
    </source>
</evidence>
<dbReference type="EMBL" id="CP049871">
    <property type="protein sequence ID" value="QIL02694.1"/>
    <property type="molecule type" value="Genomic_DNA"/>
</dbReference>